<comment type="similarity">
    <text evidence="10">Belongs to the TRAFAC class YlqF/YawG GTPase family. RsgA subfamily.</text>
</comment>
<evidence type="ECO:0000313" key="13">
    <source>
        <dbReference type="EMBL" id="MEI4552213.1"/>
    </source>
</evidence>
<dbReference type="Gene3D" id="1.10.40.50">
    <property type="entry name" value="Probable gtpase engc, domain 3"/>
    <property type="match status" value="1"/>
</dbReference>
<dbReference type="CDD" id="cd01854">
    <property type="entry name" value="YjeQ_EngC"/>
    <property type="match status" value="1"/>
</dbReference>
<organism evidence="13 14">
    <name type="scientific">Pseudoalteromonas spongiae</name>
    <dbReference type="NCBI Taxonomy" id="298657"/>
    <lineage>
        <taxon>Bacteria</taxon>
        <taxon>Pseudomonadati</taxon>
        <taxon>Pseudomonadota</taxon>
        <taxon>Gammaproteobacteria</taxon>
        <taxon>Alteromonadales</taxon>
        <taxon>Pseudoalteromonadaceae</taxon>
        <taxon>Pseudoalteromonas</taxon>
    </lineage>
</organism>
<evidence type="ECO:0000256" key="3">
    <source>
        <dbReference type="ARBA" id="ARBA00022723"/>
    </source>
</evidence>
<dbReference type="RefSeq" id="WP_336437030.1">
    <property type="nucleotide sequence ID" value="NZ_JBAWKS010000002.1"/>
</dbReference>
<evidence type="ECO:0000256" key="6">
    <source>
        <dbReference type="ARBA" id="ARBA00022801"/>
    </source>
</evidence>
<evidence type="ECO:0000256" key="2">
    <source>
        <dbReference type="ARBA" id="ARBA00022517"/>
    </source>
</evidence>
<dbReference type="HAMAP" id="MF_01820">
    <property type="entry name" value="GTPase_RsgA"/>
    <property type="match status" value="1"/>
</dbReference>
<evidence type="ECO:0000259" key="11">
    <source>
        <dbReference type="PROSITE" id="PS50936"/>
    </source>
</evidence>
<evidence type="ECO:0000256" key="4">
    <source>
        <dbReference type="ARBA" id="ARBA00022730"/>
    </source>
</evidence>
<evidence type="ECO:0000256" key="7">
    <source>
        <dbReference type="ARBA" id="ARBA00022833"/>
    </source>
</evidence>
<evidence type="ECO:0000313" key="14">
    <source>
        <dbReference type="Proteomes" id="UP001382455"/>
    </source>
</evidence>
<keyword evidence="3 10" id="KW-0479">Metal-binding</keyword>
<feature type="binding site" evidence="10">
    <location>
        <begin position="192"/>
        <end position="200"/>
    </location>
    <ligand>
        <name>GTP</name>
        <dbReference type="ChEBI" id="CHEBI:37565"/>
    </ligand>
</feature>
<dbReference type="Gene3D" id="3.40.50.300">
    <property type="entry name" value="P-loop containing nucleotide triphosphate hydrolases"/>
    <property type="match status" value="1"/>
</dbReference>
<feature type="domain" description="EngC GTPase" evidence="11">
    <location>
        <begin position="101"/>
        <end position="247"/>
    </location>
</feature>
<evidence type="ECO:0000256" key="9">
    <source>
        <dbReference type="ARBA" id="ARBA00023134"/>
    </source>
</evidence>
<feature type="binding site" evidence="10">
    <location>
        <position position="272"/>
    </location>
    <ligand>
        <name>Zn(2+)</name>
        <dbReference type="ChEBI" id="CHEBI:29105"/>
    </ligand>
</feature>
<feature type="binding site" evidence="10">
    <location>
        <begin position="140"/>
        <end position="143"/>
    </location>
    <ligand>
        <name>GTP</name>
        <dbReference type="ChEBI" id="CHEBI:37565"/>
    </ligand>
</feature>
<dbReference type="EMBL" id="JBAWKS010000002">
    <property type="protein sequence ID" value="MEI4552213.1"/>
    <property type="molecule type" value="Genomic_DNA"/>
</dbReference>
<dbReference type="InterPro" id="IPR010914">
    <property type="entry name" value="RsgA_GTPase_dom"/>
</dbReference>
<keyword evidence="14" id="KW-1185">Reference proteome</keyword>
<dbReference type="Pfam" id="PF03193">
    <property type="entry name" value="RsgA_GTPase"/>
    <property type="match status" value="1"/>
</dbReference>
<evidence type="ECO:0000256" key="8">
    <source>
        <dbReference type="ARBA" id="ARBA00022884"/>
    </source>
</evidence>
<keyword evidence="9 10" id="KW-0342">GTP-binding</keyword>
<protein>
    <recommendedName>
        <fullName evidence="10">Small ribosomal subunit biogenesis GTPase RsgA</fullName>
        <ecNumber evidence="10">3.6.1.-</ecNumber>
    </recommendedName>
</protein>
<comment type="cofactor">
    <cofactor evidence="10">
        <name>Zn(2+)</name>
        <dbReference type="ChEBI" id="CHEBI:29105"/>
    </cofactor>
    <text evidence="10">Binds 1 zinc ion per subunit.</text>
</comment>
<feature type="binding site" evidence="10">
    <location>
        <position position="277"/>
    </location>
    <ligand>
        <name>Zn(2+)</name>
        <dbReference type="ChEBI" id="CHEBI:29105"/>
    </ligand>
</feature>
<feature type="binding site" evidence="10">
    <location>
        <position position="285"/>
    </location>
    <ligand>
        <name>Zn(2+)</name>
        <dbReference type="ChEBI" id="CHEBI:29105"/>
    </ligand>
</feature>
<accession>A0ABU8EZ58</accession>
<dbReference type="EC" id="3.6.1.-" evidence="10"/>
<keyword evidence="2 10" id="KW-0690">Ribosome biogenesis</keyword>
<keyword evidence="5 10" id="KW-0547">Nucleotide-binding</keyword>
<dbReference type="PROSITE" id="PS50936">
    <property type="entry name" value="ENGC_GTPASE"/>
    <property type="match status" value="1"/>
</dbReference>
<feature type="binding site" evidence="10">
    <location>
        <position position="279"/>
    </location>
    <ligand>
        <name>Zn(2+)</name>
        <dbReference type="ChEBI" id="CHEBI:29105"/>
    </ligand>
</feature>
<comment type="subcellular location">
    <subcellularLocation>
        <location evidence="10">Cytoplasm</location>
    </subcellularLocation>
</comment>
<keyword evidence="1 10" id="KW-0963">Cytoplasm</keyword>
<dbReference type="SUPFAM" id="SSF52540">
    <property type="entry name" value="P-loop containing nucleoside triphosphate hydrolases"/>
    <property type="match status" value="1"/>
</dbReference>
<keyword evidence="6 10" id="KW-0378">Hydrolase</keyword>
<dbReference type="PROSITE" id="PS51721">
    <property type="entry name" value="G_CP"/>
    <property type="match status" value="1"/>
</dbReference>
<evidence type="ECO:0000256" key="1">
    <source>
        <dbReference type="ARBA" id="ARBA00022490"/>
    </source>
</evidence>
<gene>
    <name evidence="10 13" type="primary">rsgA</name>
    <name evidence="13" type="ORF">WAE96_21215</name>
</gene>
<comment type="function">
    <text evidence="10">One of several proteins that assist in the late maturation steps of the functional core of the 30S ribosomal subunit. Helps release RbfA from mature subunits. May play a role in the assembly of ribosomal proteins into the subunit. Circularly permuted GTPase that catalyzes slow GTP hydrolysis, GTPase activity is stimulated by the 30S ribosomal subunit.</text>
</comment>
<evidence type="ECO:0000259" key="12">
    <source>
        <dbReference type="PROSITE" id="PS51721"/>
    </source>
</evidence>
<reference evidence="13 14" key="1">
    <citation type="submission" date="2023-12" db="EMBL/GenBank/DDBJ databases">
        <title>Friends and Foes: Symbiotic and Algicidal bacterial influence on Karenia brevis blooms.</title>
        <authorList>
            <person name="Fei C."/>
            <person name="Mohamed A.R."/>
            <person name="Booker A."/>
            <person name="Arshad M."/>
            <person name="Klass S."/>
            <person name="Ahn S."/>
            <person name="Gilbert P.M."/>
            <person name="Heil C.A."/>
            <person name="Martinez J.M."/>
            <person name="Amin S.A."/>
        </authorList>
    </citation>
    <scope>NUCLEOTIDE SEQUENCE [LARGE SCALE GENOMIC DNA]</scope>
    <source>
        <strain evidence="13 14">CE15</strain>
    </source>
</reference>
<name>A0ABU8EZ58_9GAMM</name>
<dbReference type="InterPro" id="IPR030378">
    <property type="entry name" value="G_CP_dom"/>
</dbReference>
<dbReference type="Proteomes" id="UP001382455">
    <property type="component" value="Unassembled WGS sequence"/>
</dbReference>
<dbReference type="InterPro" id="IPR027417">
    <property type="entry name" value="P-loop_NTPase"/>
</dbReference>
<proteinExistence type="inferred from homology"/>
<sequence>MLNINQLNLLGWQSFFQQQLDIDEWYNSVPVRVVEQHRNRLVVDSGSDTFQLPVTEKVWQCVVGDWLLLTEKYDVNRVFERKSYFARRAAGSKLEKQAITANVDVAFVLCSLNDDFNLNRIERYLALVNEAGCEPVVILTKADLANDGLEKREQVQNLSSMLRVEVIDCHDVTLVNQLSDWLKPQTSIVLLGSSGVGKSTLSNTLAQTQQKTSAIREQDSKGRHTTTGRYLLKLASGAVLIDTPGMRELQLSDVTAGLEQTFSEIEALASSCKFVNCSHSNEPKCAIQQAISDGSLTERRFLNYQKLRKENQFNTASLRERRAHDKSLTKMYKRVQSQAVKFKKLNE</sequence>
<feature type="domain" description="CP-type G" evidence="12">
    <location>
        <begin position="92"/>
        <end position="249"/>
    </location>
</feature>
<dbReference type="InterPro" id="IPR004881">
    <property type="entry name" value="Ribosome_biogen_GTPase_RsgA"/>
</dbReference>
<dbReference type="PANTHER" id="PTHR32120">
    <property type="entry name" value="SMALL RIBOSOMAL SUBUNIT BIOGENESIS GTPASE RSGA"/>
    <property type="match status" value="1"/>
</dbReference>
<dbReference type="NCBIfam" id="TIGR00157">
    <property type="entry name" value="ribosome small subunit-dependent GTPase A"/>
    <property type="match status" value="1"/>
</dbReference>
<dbReference type="PANTHER" id="PTHR32120:SF10">
    <property type="entry name" value="SMALL RIBOSOMAL SUBUNIT BIOGENESIS GTPASE RSGA"/>
    <property type="match status" value="1"/>
</dbReference>
<evidence type="ECO:0000256" key="5">
    <source>
        <dbReference type="ARBA" id="ARBA00022741"/>
    </source>
</evidence>
<keyword evidence="4 10" id="KW-0699">rRNA-binding</keyword>
<comment type="subunit">
    <text evidence="10">Monomer. Associates with 30S ribosomal subunit, binds 16S rRNA.</text>
</comment>
<comment type="caution">
    <text evidence="13">The sequence shown here is derived from an EMBL/GenBank/DDBJ whole genome shotgun (WGS) entry which is preliminary data.</text>
</comment>
<evidence type="ECO:0000256" key="10">
    <source>
        <dbReference type="HAMAP-Rule" id="MF_01820"/>
    </source>
</evidence>
<keyword evidence="8 10" id="KW-0694">RNA-binding</keyword>
<keyword evidence="7 10" id="KW-0862">Zinc</keyword>